<comment type="similarity">
    <text evidence="1">Belongs to the UPF0065 (bug) family.</text>
</comment>
<dbReference type="RefSeq" id="WP_169260563.1">
    <property type="nucleotide sequence ID" value="NZ_WTVQ01000017.1"/>
</dbReference>
<dbReference type="InterPro" id="IPR042100">
    <property type="entry name" value="Bug_dom1"/>
</dbReference>
<dbReference type="Gene3D" id="3.40.190.150">
    <property type="entry name" value="Bordetella uptake gene, domain 1"/>
    <property type="match status" value="1"/>
</dbReference>
<dbReference type="PROSITE" id="PS51257">
    <property type="entry name" value="PROKAR_LIPOPROTEIN"/>
    <property type="match status" value="1"/>
</dbReference>
<evidence type="ECO:0000313" key="3">
    <source>
        <dbReference type="EMBL" id="NMG75414.1"/>
    </source>
</evidence>
<dbReference type="PANTHER" id="PTHR42928:SF5">
    <property type="entry name" value="BLR1237 PROTEIN"/>
    <property type="match status" value="1"/>
</dbReference>
<feature type="chain" id="PRO_5045618176" evidence="2">
    <location>
        <begin position="27"/>
        <end position="330"/>
    </location>
</feature>
<evidence type="ECO:0000313" key="4">
    <source>
        <dbReference type="Proteomes" id="UP000648984"/>
    </source>
</evidence>
<evidence type="ECO:0000256" key="1">
    <source>
        <dbReference type="ARBA" id="ARBA00006987"/>
    </source>
</evidence>
<gene>
    <name evidence="3" type="ORF">GPA25_11665</name>
</gene>
<dbReference type="InterPro" id="IPR005064">
    <property type="entry name" value="BUG"/>
</dbReference>
<dbReference type="PIRSF" id="PIRSF017082">
    <property type="entry name" value="YflP"/>
    <property type="match status" value="1"/>
</dbReference>
<keyword evidence="4" id="KW-1185">Reference proteome</keyword>
<protein>
    <submittedName>
        <fullName evidence="3">Tripartite tricarboxylate transporter substrate binding protein BugD</fullName>
    </submittedName>
</protein>
<dbReference type="PANTHER" id="PTHR42928">
    <property type="entry name" value="TRICARBOXYLATE-BINDING PROTEIN"/>
    <property type="match status" value="1"/>
</dbReference>
<proteinExistence type="inferred from homology"/>
<feature type="signal peptide" evidence="2">
    <location>
        <begin position="1"/>
        <end position="26"/>
    </location>
</feature>
<sequence length="330" mass="34480">MTHKTRGLPAALLALACATQALPAGAADQPTAPARKPAIMIIVPFTHGGPTDELARLLLAPLGKALQQKVVERNILGAGGTLGTEKASKARPDGTTLLLSNIGQATSPSLYRDLRYDPIGDFEPIGLIAEVPMMLVARAGLPAKDLKGLLASDTSALSYAHAGVGSASHLCGLLFMNATRSKPRAITYQGTQEALSDLVGGHVDLLCDQPTNTLKAIKAGQVRAYGVTSKARTDVLPQVPTLAEAGLADVELVVWHGLYAPKGTPRETIERLATGLREALADPALKTRMAQLGAIPASAGQATPEGLRQRLTAEALRWEPILRGASVRAD</sequence>
<name>A0ABX1QAM2_9RHOO</name>
<reference evidence="3 4" key="1">
    <citation type="submission" date="2019-12" db="EMBL/GenBank/DDBJ databases">
        <title>Comparative genomics gives insights into the taxonomy of the Azoarcus-Aromatoleum group and reveals separate origins of nif in the plant-associated Azoarcus and non-plant-associated Aromatoleum sub-groups.</title>
        <authorList>
            <person name="Lafos M."/>
            <person name="Maluk M."/>
            <person name="Batista M."/>
            <person name="Junghare M."/>
            <person name="Carmona M."/>
            <person name="Faoro H."/>
            <person name="Cruz L.M."/>
            <person name="Battistoni F."/>
            <person name="De Souza E."/>
            <person name="Pedrosa F."/>
            <person name="Chen W.-M."/>
            <person name="Poole P.S."/>
            <person name="Dixon R.A."/>
            <person name="James E.K."/>
        </authorList>
    </citation>
    <scope>NUCLEOTIDE SEQUENCE [LARGE SCALE GENOMIC DNA]</scope>
    <source>
        <strain evidence="3 4">22Lin</strain>
    </source>
</reference>
<accession>A0ABX1QAM2</accession>
<dbReference type="SUPFAM" id="SSF53850">
    <property type="entry name" value="Periplasmic binding protein-like II"/>
    <property type="match status" value="1"/>
</dbReference>
<organism evidence="3 4">
    <name type="scientific">Aromatoleum diolicum</name>
    <dbReference type="NCBI Taxonomy" id="75796"/>
    <lineage>
        <taxon>Bacteria</taxon>
        <taxon>Pseudomonadati</taxon>
        <taxon>Pseudomonadota</taxon>
        <taxon>Betaproteobacteria</taxon>
        <taxon>Rhodocyclales</taxon>
        <taxon>Rhodocyclaceae</taxon>
        <taxon>Aromatoleum</taxon>
    </lineage>
</organism>
<evidence type="ECO:0000256" key="2">
    <source>
        <dbReference type="SAM" id="SignalP"/>
    </source>
</evidence>
<dbReference type="Gene3D" id="3.40.190.10">
    <property type="entry name" value="Periplasmic binding protein-like II"/>
    <property type="match status" value="1"/>
</dbReference>
<dbReference type="Proteomes" id="UP000648984">
    <property type="component" value="Unassembled WGS sequence"/>
</dbReference>
<dbReference type="EMBL" id="WTVQ01000017">
    <property type="protein sequence ID" value="NMG75414.1"/>
    <property type="molecule type" value="Genomic_DNA"/>
</dbReference>
<dbReference type="Pfam" id="PF03401">
    <property type="entry name" value="TctC"/>
    <property type="match status" value="1"/>
</dbReference>
<keyword evidence="2" id="KW-0732">Signal</keyword>
<comment type="caution">
    <text evidence="3">The sequence shown here is derived from an EMBL/GenBank/DDBJ whole genome shotgun (WGS) entry which is preliminary data.</text>
</comment>